<sequence length="789" mass="90212">MLTAETQFTDKMTTTLEHGYQPIQSYDIEGPEETPHEIHVVPEGSKSRWNHIVDLDSFFTRMYQYHQKNGIVCIALNEIFLLGQFAFIVMLSTYMWHCVDYPVLFKNKILPNKTKVELSDVFLPLDECTNEISSFAWFVISLAFIFWCIMTLRTLLRLGHYWEMKHFYSAALKITDDELQNLTWHQVQQKVREVQKEQQMCIHKSDLSELDIYHRILRFKNYKIAMVNKSLLPVKLQVPFVGEVIFMTQGLKFNLDILLFSGPWAPFENNWHLKEDYKKVAKRKDLAEALSRSILYAGIINLILCPAILLWQILHTFFSYAEVIKRNPSLLGMRSWSFYGRLYFRHFNELDHELHARLTRAYRPAAKYMDSFISPLGTIIAQNLAFVVGSIGAVILALSAYDQDVLLVDHVLTILSICGLVYATCRSMIPDQNMVWCPEALLTKVLAHVHYQPDYWRGQAHTHNVRQEFAQLFQLRAVSLLEELLSPILTPYVLCFHLRHKALDIVDFFRNFTVEVVGVGDVCSFAQMDVRKHGNATWQTSVHSGDEPLPSDANQYTQAEDGKTELSLVHFTLTNPMWQPPADADKFVQTFKQQALKDAAAGPVAGQMNNPLFASINSVSSLGTGYSTIFSSIRVGPQAQLFRSEMMGGPTSMSSYVSAEKPSKLRGCINRSEGPLEGSDRGLLFSLTQGNTSLGNSMMIPESRTDMQNSDFATTDMCLTTLCLREMHQRQVRRRVGNILETSNRSMWQRPHQDMPGISELPDEQRSAERLPLLKPRTNPFITDATDNS</sequence>
<keyword evidence="5 10" id="KW-0812">Transmembrane</keyword>
<name>A0A8S1DWK0_9INSE</name>
<evidence type="ECO:0000256" key="2">
    <source>
        <dbReference type="ARBA" id="ARBA00006185"/>
    </source>
</evidence>
<gene>
    <name evidence="12" type="ORF">CLODIP_2_CD04390</name>
</gene>
<evidence type="ECO:0000256" key="10">
    <source>
        <dbReference type="RuleBase" id="RU364027"/>
    </source>
</evidence>
<dbReference type="PANTHER" id="PTHR13038:SF10">
    <property type="entry name" value="AUTOPHAGY-RELATED PROTEIN 9"/>
    <property type="match status" value="1"/>
</dbReference>
<evidence type="ECO:0000313" key="12">
    <source>
        <dbReference type="EMBL" id="CAB3384899.1"/>
    </source>
</evidence>
<feature type="transmembrane region" description="Helical" evidence="10">
    <location>
        <begin position="379"/>
        <end position="398"/>
    </location>
</feature>
<accession>A0A8S1DWK0</accession>
<feature type="transmembrane region" description="Helical" evidence="10">
    <location>
        <begin position="135"/>
        <end position="156"/>
    </location>
</feature>
<comment type="subcellular location">
    <subcellularLocation>
        <location evidence="1 10">Preautophagosomal structure membrane</location>
        <topology evidence="1 10">Multi-pass membrane protein</topology>
    </subcellularLocation>
</comment>
<evidence type="ECO:0000256" key="1">
    <source>
        <dbReference type="ARBA" id="ARBA00004511"/>
    </source>
</evidence>
<evidence type="ECO:0000256" key="8">
    <source>
        <dbReference type="ARBA" id="ARBA00023055"/>
    </source>
</evidence>
<evidence type="ECO:0000256" key="4">
    <source>
        <dbReference type="ARBA" id="ARBA00022448"/>
    </source>
</evidence>
<dbReference type="PANTHER" id="PTHR13038">
    <property type="entry name" value="APG9 AUTOPHAGY 9"/>
    <property type="match status" value="1"/>
</dbReference>
<dbReference type="GO" id="GO:0061709">
    <property type="term" value="P:reticulophagy"/>
    <property type="evidence" value="ECO:0007669"/>
    <property type="project" value="TreeGrafter"/>
</dbReference>
<evidence type="ECO:0000313" key="13">
    <source>
        <dbReference type="Proteomes" id="UP000494165"/>
    </source>
</evidence>
<keyword evidence="9 10" id="KW-0472">Membrane</keyword>
<organism evidence="12 13">
    <name type="scientific">Cloeon dipterum</name>
    <dbReference type="NCBI Taxonomy" id="197152"/>
    <lineage>
        <taxon>Eukaryota</taxon>
        <taxon>Metazoa</taxon>
        <taxon>Ecdysozoa</taxon>
        <taxon>Arthropoda</taxon>
        <taxon>Hexapoda</taxon>
        <taxon>Insecta</taxon>
        <taxon>Pterygota</taxon>
        <taxon>Palaeoptera</taxon>
        <taxon>Ephemeroptera</taxon>
        <taxon>Pisciforma</taxon>
        <taxon>Baetidae</taxon>
        <taxon>Cloeon</taxon>
    </lineage>
</organism>
<dbReference type="InterPro" id="IPR007241">
    <property type="entry name" value="Autophagy-rel_prot_9"/>
</dbReference>
<evidence type="ECO:0000256" key="3">
    <source>
        <dbReference type="ARBA" id="ARBA00018074"/>
    </source>
</evidence>
<dbReference type="GO" id="GO:0005776">
    <property type="term" value="C:autophagosome"/>
    <property type="evidence" value="ECO:0007669"/>
    <property type="project" value="TreeGrafter"/>
</dbReference>
<feature type="transmembrane region" description="Helical" evidence="10">
    <location>
        <begin position="293"/>
        <end position="314"/>
    </location>
</feature>
<evidence type="ECO:0000256" key="11">
    <source>
        <dbReference type="SAM" id="MobiDB-lite"/>
    </source>
</evidence>
<dbReference type="OrthoDB" id="2020634at2759"/>
<dbReference type="GO" id="GO:0034727">
    <property type="term" value="P:piecemeal microautophagy of the nucleus"/>
    <property type="evidence" value="ECO:0007669"/>
    <property type="project" value="TreeGrafter"/>
</dbReference>
<dbReference type="AlphaFoldDB" id="A0A8S1DWK0"/>
<dbReference type="GO" id="GO:0034045">
    <property type="term" value="C:phagophore assembly site membrane"/>
    <property type="evidence" value="ECO:0007669"/>
    <property type="project" value="UniProtKB-SubCell"/>
</dbReference>
<keyword evidence="13" id="KW-1185">Reference proteome</keyword>
<comment type="caution">
    <text evidence="12">The sequence shown here is derived from an EMBL/GenBank/DDBJ whole genome shotgun (WGS) entry which is preliminary data.</text>
</comment>
<feature type="transmembrane region" description="Helical" evidence="10">
    <location>
        <begin position="405"/>
        <end position="423"/>
    </location>
</feature>
<keyword evidence="7 10" id="KW-0072">Autophagy</keyword>
<dbReference type="GO" id="GO:0006869">
    <property type="term" value="P:lipid transport"/>
    <property type="evidence" value="ECO:0007669"/>
    <property type="project" value="UniProtKB-KW"/>
</dbReference>
<keyword evidence="4 10" id="KW-0813">Transport</keyword>
<dbReference type="EMBL" id="CADEPI010000377">
    <property type="protein sequence ID" value="CAB3384899.1"/>
    <property type="molecule type" value="Genomic_DNA"/>
</dbReference>
<evidence type="ECO:0000256" key="5">
    <source>
        <dbReference type="ARBA" id="ARBA00022692"/>
    </source>
</evidence>
<evidence type="ECO:0000256" key="9">
    <source>
        <dbReference type="ARBA" id="ARBA00023136"/>
    </source>
</evidence>
<evidence type="ECO:0000256" key="7">
    <source>
        <dbReference type="ARBA" id="ARBA00023006"/>
    </source>
</evidence>
<protein>
    <recommendedName>
        <fullName evidence="3 10">Autophagy-related protein 9</fullName>
    </recommendedName>
</protein>
<feature type="transmembrane region" description="Helical" evidence="10">
    <location>
        <begin position="71"/>
        <end position="96"/>
    </location>
</feature>
<reference evidence="12 13" key="1">
    <citation type="submission" date="2020-04" db="EMBL/GenBank/DDBJ databases">
        <authorList>
            <person name="Alioto T."/>
            <person name="Alioto T."/>
            <person name="Gomez Garrido J."/>
        </authorList>
    </citation>
    <scope>NUCLEOTIDE SEQUENCE [LARGE SCALE GENOMIC DNA]</scope>
</reference>
<dbReference type="Pfam" id="PF04109">
    <property type="entry name" value="ATG9"/>
    <property type="match status" value="1"/>
</dbReference>
<dbReference type="GO" id="GO:0000422">
    <property type="term" value="P:autophagy of mitochondrion"/>
    <property type="evidence" value="ECO:0007669"/>
    <property type="project" value="TreeGrafter"/>
</dbReference>
<keyword evidence="6 10" id="KW-1133">Transmembrane helix</keyword>
<dbReference type="GO" id="GO:0034497">
    <property type="term" value="P:protein localization to phagophore assembly site"/>
    <property type="evidence" value="ECO:0007669"/>
    <property type="project" value="TreeGrafter"/>
</dbReference>
<evidence type="ECO:0000256" key="6">
    <source>
        <dbReference type="ARBA" id="ARBA00022989"/>
    </source>
</evidence>
<keyword evidence="8 10" id="KW-0445">Lipid transport</keyword>
<comment type="function">
    <text evidence="10">Phospholipid scramblase involved in autophagy. Cycles between the preautophagosomal structure/phagophore assembly site (PAS) and the cytoplasmic vesicle pool and supplies membrane for the growing autophagosome. Lipid scramblase activity plays a key role in preautophagosomal structure/phagophore assembly by distributing the phospholipids that arrive through ATG2 from the cytoplasmic to the luminal leaflet of the bilayer, thereby driving autophagosomal membrane expansion.</text>
</comment>
<dbReference type="Proteomes" id="UP000494165">
    <property type="component" value="Unassembled WGS sequence"/>
</dbReference>
<proteinExistence type="inferred from homology"/>
<feature type="region of interest" description="Disordered" evidence="11">
    <location>
        <begin position="745"/>
        <end position="789"/>
    </location>
</feature>
<comment type="similarity">
    <text evidence="2 10">Belongs to the ATG9 family.</text>
</comment>